<dbReference type="InterPro" id="IPR050509">
    <property type="entry name" value="CoA-transferase_III"/>
</dbReference>
<dbReference type="PANTHER" id="PTHR48228:SF5">
    <property type="entry name" value="ALPHA-METHYLACYL-COA RACEMASE"/>
    <property type="match status" value="1"/>
</dbReference>
<dbReference type="Gene3D" id="3.40.50.10540">
    <property type="entry name" value="Crotonobetainyl-coa:carnitine coa-transferase, domain 1"/>
    <property type="match status" value="1"/>
</dbReference>
<dbReference type="RefSeq" id="WP_261966944.1">
    <property type="nucleotide sequence ID" value="NZ_JAHHZF010000001.1"/>
</dbReference>
<keyword evidence="2" id="KW-1185">Reference proteome</keyword>
<evidence type="ECO:0000313" key="1">
    <source>
        <dbReference type="EMBL" id="MBT9288266.1"/>
    </source>
</evidence>
<dbReference type="EMBL" id="JAHHZF010000001">
    <property type="protein sequence ID" value="MBT9288266.1"/>
    <property type="molecule type" value="Genomic_DNA"/>
</dbReference>
<name>A0A947D292_9HYPH</name>
<accession>A0A947D292</accession>
<dbReference type="Proteomes" id="UP000766595">
    <property type="component" value="Unassembled WGS sequence"/>
</dbReference>
<reference evidence="1 2" key="1">
    <citation type="submission" date="2021-06" db="EMBL/GenBank/DDBJ databases">
        <authorList>
            <person name="Grouzdev D.S."/>
            <person name="Koziaeva V."/>
        </authorList>
    </citation>
    <scope>NUCLEOTIDE SEQUENCE [LARGE SCALE GENOMIC DNA]</scope>
    <source>
        <strain evidence="1 2">22</strain>
    </source>
</reference>
<protein>
    <submittedName>
        <fullName evidence="1">CoA transferase</fullName>
    </submittedName>
</protein>
<keyword evidence="1" id="KW-0808">Transferase</keyword>
<evidence type="ECO:0000313" key="2">
    <source>
        <dbReference type="Proteomes" id="UP000766595"/>
    </source>
</evidence>
<dbReference type="SUPFAM" id="SSF89796">
    <property type="entry name" value="CoA-transferase family III (CaiB/BaiF)"/>
    <property type="match status" value="1"/>
</dbReference>
<gene>
    <name evidence="1" type="ORF">KL771_02315</name>
</gene>
<sequence>MQALDGITVLDFTTLLPGPLATLMLAEAGARVIKIERPGGEDMRRFPPFRGEGAAAVSIPWLLLNRGKTIREIDLKDPAARGALDALIAGADVLVEQFRPGVMDRLGLGYETVRALNPRLVYCSISGYGQTGPRALEAGHDINYQALTGILALSPGATGNPTVTPTQTADIGGGTLPAVINILLALIRRGRTGQGAHLDIAMADGLFAFAGFALAEAQASGLAPPPGGDLLTGGRPRYGLYATADDRLVAVGALEEKFWQAFCDAIDLPPEHRDDAATPAATRAAVADRIRARPAAAWHPIFAAADCCATLVVPLHEALADPHFQARGLFDGRVQVPGGGELTAIPVPIARGVR</sequence>
<comment type="caution">
    <text evidence="1">The sequence shown here is derived from an EMBL/GenBank/DDBJ whole genome shotgun (WGS) entry which is preliminary data.</text>
</comment>
<dbReference type="AlphaFoldDB" id="A0A947D292"/>
<dbReference type="InterPro" id="IPR023606">
    <property type="entry name" value="CoA-Trfase_III_dom_1_sf"/>
</dbReference>
<organism evidence="1 2">
    <name type="scientific">Prosthecodimorpha staleyi</name>
    <dbReference type="NCBI Taxonomy" id="2840188"/>
    <lineage>
        <taxon>Bacteria</taxon>
        <taxon>Pseudomonadati</taxon>
        <taxon>Pseudomonadota</taxon>
        <taxon>Alphaproteobacteria</taxon>
        <taxon>Hyphomicrobiales</taxon>
        <taxon>Ancalomicrobiaceae</taxon>
        <taxon>Prosthecodimorpha</taxon>
    </lineage>
</organism>
<dbReference type="InterPro" id="IPR044855">
    <property type="entry name" value="CoA-Trfase_III_dom3_sf"/>
</dbReference>
<proteinExistence type="predicted"/>
<dbReference type="Gene3D" id="3.30.1540.10">
    <property type="entry name" value="formyl-coa transferase, domain 3"/>
    <property type="match status" value="1"/>
</dbReference>
<dbReference type="InterPro" id="IPR003673">
    <property type="entry name" value="CoA-Trfase_fam_III"/>
</dbReference>
<dbReference type="GO" id="GO:0016740">
    <property type="term" value="F:transferase activity"/>
    <property type="evidence" value="ECO:0007669"/>
    <property type="project" value="UniProtKB-KW"/>
</dbReference>
<dbReference type="PANTHER" id="PTHR48228">
    <property type="entry name" value="SUCCINYL-COA--D-CITRAMALATE COA-TRANSFERASE"/>
    <property type="match status" value="1"/>
</dbReference>
<dbReference type="Pfam" id="PF02515">
    <property type="entry name" value="CoA_transf_3"/>
    <property type="match status" value="1"/>
</dbReference>